<protein>
    <recommendedName>
        <fullName evidence="4">G-patch domain-containing protein</fullName>
    </recommendedName>
</protein>
<feature type="compositionally biased region" description="Low complexity" evidence="1">
    <location>
        <begin position="185"/>
        <end position="195"/>
    </location>
</feature>
<gene>
    <name evidence="2" type="ORF">jhhlp_001010</name>
</gene>
<name>A0A2N3NK27_9PEZI</name>
<dbReference type="InParanoid" id="A0A2N3NK27"/>
<dbReference type="STRING" id="41688.A0A2N3NK27"/>
<organism evidence="2 3">
    <name type="scientific">Lomentospora prolificans</name>
    <dbReference type="NCBI Taxonomy" id="41688"/>
    <lineage>
        <taxon>Eukaryota</taxon>
        <taxon>Fungi</taxon>
        <taxon>Dikarya</taxon>
        <taxon>Ascomycota</taxon>
        <taxon>Pezizomycotina</taxon>
        <taxon>Sordariomycetes</taxon>
        <taxon>Hypocreomycetidae</taxon>
        <taxon>Microascales</taxon>
        <taxon>Microascaceae</taxon>
        <taxon>Lomentospora</taxon>
    </lineage>
</organism>
<accession>A0A2N3NK27</accession>
<feature type="compositionally biased region" description="Basic residues" evidence="1">
    <location>
        <begin position="212"/>
        <end position="228"/>
    </location>
</feature>
<evidence type="ECO:0000313" key="2">
    <source>
        <dbReference type="EMBL" id="PKS12799.1"/>
    </source>
</evidence>
<comment type="caution">
    <text evidence="2">The sequence shown here is derived from an EMBL/GenBank/DDBJ whole genome shotgun (WGS) entry which is preliminary data.</text>
</comment>
<feature type="compositionally biased region" description="Basic and acidic residues" evidence="1">
    <location>
        <begin position="151"/>
        <end position="161"/>
    </location>
</feature>
<sequence length="228" mass="25521">MNARAILQAQGWRGDGHTLHATSDGIGLKKRLLVSRKDGTGGLGASQYANDQWWLSALDEQLKGLDTSNGKVVQTVKGGKLDRLDHEAGKPELYKFFIYGGILQGTVDLLPTNAPEPNINQPAQLSKLRPSTMIANPSESESTTSSSAVTTKKETKEERRARKEARRQRREQKRIRKEARKLARSGTSSETSTTENSIKSVRVDTKEERKARKEAKRKRREEKKRLKG</sequence>
<feature type="compositionally biased region" description="Basic and acidic residues" evidence="1">
    <location>
        <begin position="201"/>
        <end position="211"/>
    </location>
</feature>
<dbReference type="EMBL" id="NLAX01000003">
    <property type="protein sequence ID" value="PKS12799.1"/>
    <property type="molecule type" value="Genomic_DNA"/>
</dbReference>
<evidence type="ECO:0000256" key="1">
    <source>
        <dbReference type="SAM" id="MobiDB-lite"/>
    </source>
</evidence>
<dbReference type="AlphaFoldDB" id="A0A2N3NK27"/>
<dbReference type="OrthoDB" id="3366546at2759"/>
<dbReference type="VEuPathDB" id="FungiDB:jhhlp_001010"/>
<proteinExistence type="predicted"/>
<feature type="region of interest" description="Disordered" evidence="1">
    <location>
        <begin position="134"/>
        <end position="228"/>
    </location>
</feature>
<feature type="compositionally biased region" description="Basic residues" evidence="1">
    <location>
        <begin position="162"/>
        <end position="183"/>
    </location>
</feature>
<feature type="compositionally biased region" description="Low complexity" evidence="1">
    <location>
        <begin position="138"/>
        <end position="150"/>
    </location>
</feature>
<dbReference type="Proteomes" id="UP000233524">
    <property type="component" value="Unassembled WGS sequence"/>
</dbReference>
<keyword evidence="3" id="KW-1185">Reference proteome</keyword>
<reference evidence="2 3" key="1">
    <citation type="journal article" date="2017" name="G3 (Bethesda)">
        <title>First Draft Genome Sequence of the Pathogenic Fungus Lomentospora prolificans (Formerly Scedosporium prolificans).</title>
        <authorList>
            <person name="Luo R."/>
            <person name="Zimin A."/>
            <person name="Workman R."/>
            <person name="Fan Y."/>
            <person name="Pertea G."/>
            <person name="Grossman N."/>
            <person name="Wear M.P."/>
            <person name="Jia B."/>
            <person name="Miller H."/>
            <person name="Casadevall A."/>
            <person name="Timp W."/>
            <person name="Zhang S.X."/>
            <person name="Salzberg S.L."/>
        </authorList>
    </citation>
    <scope>NUCLEOTIDE SEQUENCE [LARGE SCALE GENOMIC DNA]</scope>
    <source>
        <strain evidence="2 3">JHH-5317</strain>
    </source>
</reference>
<evidence type="ECO:0008006" key="4">
    <source>
        <dbReference type="Google" id="ProtNLM"/>
    </source>
</evidence>
<evidence type="ECO:0000313" key="3">
    <source>
        <dbReference type="Proteomes" id="UP000233524"/>
    </source>
</evidence>